<protein>
    <submittedName>
        <fullName evidence="2">Uncharacterized protein</fullName>
    </submittedName>
</protein>
<evidence type="ECO:0000313" key="2">
    <source>
        <dbReference type="EMBL" id="EON61809.1"/>
    </source>
</evidence>
<evidence type="ECO:0000256" key="1">
    <source>
        <dbReference type="SAM" id="MobiDB-lite"/>
    </source>
</evidence>
<keyword evidence="3" id="KW-1185">Reference proteome</keyword>
<dbReference type="AlphaFoldDB" id="R7YJ28"/>
<reference evidence="3" key="1">
    <citation type="submission" date="2012-06" db="EMBL/GenBank/DDBJ databases">
        <title>The genome sequence of Coniosporium apollinis CBS 100218.</title>
        <authorList>
            <consortium name="The Broad Institute Genome Sequencing Platform"/>
            <person name="Cuomo C."/>
            <person name="Gorbushina A."/>
            <person name="Noack S."/>
            <person name="Walker B."/>
            <person name="Young S.K."/>
            <person name="Zeng Q."/>
            <person name="Gargeya S."/>
            <person name="Fitzgerald M."/>
            <person name="Haas B."/>
            <person name="Abouelleil A."/>
            <person name="Alvarado L."/>
            <person name="Arachchi H.M."/>
            <person name="Berlin A.M."/>
            <person name="Chapman S.B."/>
            <person name="Goldberg J."/>
            <person name="Griggs A."/>
            <person name="Gujja S."/>
            <person name="Hansen M."/>
            <person name="Howarth C."/>
            <person name="Imamovic A."/>
            <person name="Larimer J."/>
            <person name="McCowan C."/>
            <person name="Montmayeur A."/>
            <person name="Murphy C."/>
            <person name="Neiman D."/>
            <person name="Pearson M."/>
            <person name="Priest M."/>
            <person name="Roberts A."/>
            <person name="Saif S."/>
            <person name="Shea T."/>
            <person name="Sisk P."/>
            <person name="Sykes S."/>
            <person name="Wortman J."/>
            <person name="Nusbaum C."/>
            <person name="Birren B."/>
        </authorList>
    </citation>
    <scope>NUCLEOTIDE SEQUENCE [LARGE SCALE GENOMIC DNA]</scope>
    <source>
        <strain evidence="3">CBS 100218</strain>
    </source>
</reference>
<name>R7YJ28_CONA1</name>
<feature type="compositionally biased region" description="Basic and acidic residues" evidence="1">
    <location>
        <begin position="101"/>
        <end position="116"/>
    </location>
</feature>
<dbReference type="Proteomes" id="UP000016924">
    <property type="component" value="Unassembled WGS sequence"/>
</dbReference>
<evidence type="ECO:0000313" key="3">
    <source>
        <dbReference type="Proteomes" id="UP000016924"/>
    </source>
</evidence>
<dbReference type="EMBL" id="JH767556">
    <property type="protein sequence ID" value="EON61809.1"/>
    <property type="molecule type" value="Genomic_DNA"/>
</dbReference>
<dbReference type="HOGENOM" id="CLU_2026593_0_0_1"/>
<gene>
    <name evidence="2" type="ORF">W97_01026</name>
</gene>
<proteinExistence type="predicted"/>
<accession>R7YJ28</accession>
<sequence length="122" mass="13651">MEKLDKSVESIDECNLSLDGMNDSLGRIDDPFDRMNASLDSMNDSLKRLSERWDQREAQMEAFFASDNGEDRFVRRGDLHEVLSGLKEGHLAKVAAAAIESNRDGMDSEDDQHLNNEDASTG</sequence>
<organism evidence="2 3">
    <name type="scientific">Coniosporium apollinis (strain CBS 100218)</name>
    <name type="common">Rock-inhabiting black yeast</name>
    <dbReference type="NCBI Taxonomy" id="1168221"/>
    <lineage>
        <taxon>Eukaryota</taxon>
        <taxon>Fungi</taxon>
        <taxon>Dikarya</taxon>
        <taxon>Ascomycota</taxon>
        <taxon>Pezizomycotina</taxon>
        <taxon>Dothideomycetes</taxon>
        <taxon>Dothideomycetes incertae sedis</taxon>
        <taxon>Coniosporium</taxon>
    </lineage>
</organism>
<dbReference type="GeneID" id="19898337"/>
<dbReference type="RefSeq" id="XP_007777126.1">
    <property type="nucleotide sequence ID" value="XM_007778936.1"/>
</dbReference>
<feature type="region of interest" description="Disordered" evidence="1">
    <location>
        <begin position="100"/>
        <end position="122"/>
    </location>
</feature>